<dbReference type="RefSeq" id="WP_129172749.1">
    <property type="nucleotide sequence ID" value="NZ_JACCBI010000001.1"/>
</dbReference>
<keyword evidence="4" id="KW-1185">Reference proteome</keyword>
<reference evidence="3 4" key="1">
    <citation type="submission" date="2019-01" db="EMBL/GenBank/DDBJ databases">
        <title>Agromyces.</title>
        <authorList>
            <person name="Li J."/>
        </authorList>
    </citation>
    <scope>NUCLEOTIDE SEQUENCE [LARGE SCALE GENOMIC DNA]</scope>
    <source>
        <strain evidence="3 4">DSM 23870</strain>
    </source>
</reference>
<proteinExistence type="predicted"/>
<keyword evidence="1" id="KW-0812">Transmembrane</keyword>
<accession>A0A4Q2M4Z9</accession>
<comment type="caution">
    <text evidence="3">The sequence shown here is derived from an EMBL/GenBank/DDBJ whole genome shotgun (WGS) entry which is preliminary data.</text>
</comment>
<feature type="transmembrane region" description="Helical" evidence="1">
    <location>
        <begin position="122"/>
        <end position="146"/>
    </location>
</feature>
<evidence type="ECO:0000313" key="4">
    <source>
        <dbReference type="Proteomes" id="UP000292686"/>
    </source>
</evidence>
<sequence>MSTATVTEPRTSLPASATLSFGGVLRAERIKFFSLRSTWWSFGVYVAISIGLAALMGATFWGEGESIPAEQQTSLVLQVATFGVFFGQLVMATLGVLVIGGEFSTGMIRSSFTAVPKRLPVLVAKAIVLGVSAFVLGVVASLASYAVGGAFLSSFGVSASLTDPDLWVPLLGSALYLAVVSVFALGIGTIVRSSAGGITAAIGAIILLPIILMMLPVEWLQDLQPYLLMNAGLASFGLNGFTASDLSTAANLVIIGIWAAVPLIVGGVLLKRRDA</sequence>
<keyword evidence="1" id="KW-1133">Transmembrane helix</keyword>
<feature type="transmembrane region" description="Helical" evidence="1">
    <location>
        <begin position="166"/>
        <end position="191"/>
    </location>
</feature>
<dbReference type="GO" id="GO:0005886">
    <property type="term" value="C:plasma membrane"/>
    <property type="evidence" value="ECO:0007669"/>
    <property type="project" value="UniProtKB-SubCell"/>
</dbReference>
<dbReference type="AlphaFoldDB" id="A0A4Q2M4Z9"/>
<name>A0A4Q2M4Z9_9MICO</name>
<dbReference type="GO" id="GO:0140359">
    <property type="term" value="F:ABC-type transporter activity"/>
    <property type="evidence" value="ECO:0007669"/>
    <property type="project" value="InterPro"/>
</dbReference>
<evidence type="ECO:0000256" key="1">
    <source>
        <dbReference type="SAM" id="Phobius"/>
    </source>
</evidence>
<feature type="transmembrane region" description="Helical" evidence="1">
    <location>
        <begin position="82"/>
        <end position="101"/>
    </location>
</feature>
<dbReference type="Proteomes" id="UP000292686">
    <property type="component" value="Unassembled WGS sequence"/>
</dbReference>
<keyword evidence="1" id="KW-0472">Membrane</keyword>
<feature type="transmembrane region" description="Helical" evidence="1">
    <location>
        <begin position="39"/>
        <end position="62"/>
    </location>
</feature>
<feature type="transmembrane region" description="Helical" evidence="1">
    <location>
        <begin position="249"/>
        <end position="270"/>
    </location>
</feature>
<organism evidence="3 4">
    <name type="scientific">Agromyces atrinae</name>
    <dbReference type="NCBI Taxonomy" id="592376"/>
    <lineage>
        <taxon>Bacteria</taxon>
        <taxon>Bacillati</taxon>
        <taxon>Actinomycetota</taxon>
        <taxon>Actinomycetes</taxon>
        <taxon>Micrococcales</taxon>
        <taxon>Microbacteriaceae</taxon>
        <taxon>Agromyces</taxon>
    </lineage>
</organism>
<dbReference type="PANTHER" id="PTHR37305">
    <property type="entry name" value="INTEGRAL MEMBRANE PROTEIN-RELATED"/>
    <property type="match status" value="1"/>
</dbReference>
<dbReference type="EMBL" id="JACCBI010000001">
    <property type="protein sequence ID" value="NYD66497.1"/>
    <property type="molecule type" value="Genomic_DNA"/>
</dbReference>
<dbReference type="EMBL" id="SDPM01000002">
    <property type="protein sequence ID" value="RXZ87174.1"/>
    <property type="molecule type" value="Genomic_DNA"/>
</dbReference>
<protein>
    <submittedName>
        <fullName evidence="3">ABC transporter permease</fullName>
    </submittedName>
    <submittedName>
        <fullName evidence="2">ABC-2 type transport system permease protein</fullName>
    </submittedName>
</protein>
<gene>
    <name evidence="2" type="ORF">BJ972_001016</name>
    <name evidence="3" type="ORF">ESP50_04410</name>
</gene>
<reference evidence="2 5" key="2">
    <citation type="submission" date="2020-07" db="EMBL/GenBank/DDBJ databases">
        <title>Sequencing the genomes of 1000 actinobacteria strains.</title>
        <authorList>
            <person name="Klenk H.-P."/>
        </authorList>
    </citation>
    <scope>NUCLEOTIDE SEQUENCE [LARGE SCALE GENOMIC DNA]</scope>
    <source>
        <strain evidence="2 5">DSM 23870</strain>
    </source>
</reference>
<dbReference type="PANTHER" id="PTHR37305:SF1">
    <property type="entry name" value="MEMBRANE PROTEIN"/>
    <property type="match status" value="1"/>
</dbReference>
<dbReference type="Proteomes" id="UP000581087">
    <property type="component" value="Unassembled WGS sequence"/>
</dbReference>
<dbReference type="OrthoDB" id="3297477at2"/>
<evidence type="ECO:0000313" key="2">
    <source>
        <dbReference type="EMBL" id="NYD66497.1"/>
    </source>
</evidence>
<feature type="transmembrane region" description="Helical" evidence="1">
    <location>
        <begin position="198"/>
        <end position="217"/>
    </location>
</feature>
<evidence type="ECO:0000313" key="5">
    <source>
        <dbReference type="Proteomes" id="UP000581087"/>
    </source>
</evidence>
<dbReference type="Pfam" id="PF12679">
    <property type="entry name" value="ABC2_membrane_2"/>
    <property type="match status" value="1"/>
</dbReference>
<evidence type="ECO:0000313" key="3">
    <source>
        <dbReference type="EMBL" id="RXZ87174.1"/>
    </source>
</evidence>